<evidence type="ECO:0000313" key="1">
    <source>
        <dbReference type="Ensembl" id="ENSCVAP00000029197.1"/>
    </source>
</evidence>
<proteinExistence type="predicted"/>
<evidence type="ECO:0000313" key="2">
    <source>
        <dbReference type="Proteomes" id="UP000265020"/>
    </source>
</evidence>
<reference evidence="1" key="2">
    <citation type="submission" date="2025-09" db="UniProtKB">
        <authorList>
            <consortium name="Ensembl"/>
        </authorList>
    </citation>
    <scope>IDENTIFICATION</scope>
</reference>
<reference evidence="1" key="1">
    <citation type="submission" date="2025-08" db="UniProtKB">
        <authorList>
            <consortium name="Ensembl"/>
        </authorList>
    </citation>
    <scope>IDENTIFICATION</scope>
</reference>
<dbReference type="Proteomes" id="UP000265020">
    <property type="component" value="Unassembled WGS sequence"/>
</dbReference>
<protein>
    <submittedName>
        <fullName evidence="1">Uncharacterized protein</fullName>
    </submittedName>
</protein>
<dbReference type="AlphaFoldDB" id="A0A3Q2EAF1"/>
<name>A0A3Q2EAF1_CYPVA</name>
<sequence length="63" mass="7129">MPGGKSNLIHTKCTHTRSHMVGDFSSFCVFVFARVVQNRMGAGVRMPMPCGVASQYPFFFFFY</sequence>
<organism evidence="1 2">
    <name type="scientific">Cyprinodon variegatus</name>
    <name type="common">Sheepshead minnow</name>
    <dbReference type="NCBI Taxonomy" id="28743"/>
    <lineage>
        <taxon>Eukaryota</taxon>
        <taxon>Metazoa</taxon>
        <taxon>Chordata</taxon>
        <taxon>Craniata</taxon>
        <taxon>Vertebrata</taxon>
        <taxon>Euteleostomi</taxon>
        <taxon>Actinopterygii</taxon>
        <taxon>Neopterygii</taxon>
        <taxon>Teleostei</taxon>
        <taxon>Neoteleostei</taxon>
        <taxon>Acanthomorphata</taxon>
        <taxon>Ovalentaria</taxon>
        <taxon>Atherinomorphae</taxon>
        <taxon>Cyprinodontiformes</taxon>
        <taxon>Cyprinodontidae</taxon>
        <taxon>Cyprinodon</taxon>
    </lineage>
</organism>
<accession>A0A3Q2EAF1</accession>
<keyword evidence="2" id="KW-1185">Reference proteome</keyword>
<dbReference type="Ensembl" id="ENSCVAT00000021936.1">
    <property type="protein sequence ID" value="ENSCVAP00000029197.1"/>
    <property type="gene ID" value="ENSCVAG00000016774.1"/>
</dbReference>